<dbReference type="InterPro" id="IPR001452">
    <property type="entry name" value="SH3_domain"/>
</dbReference>
<feature type="domain" description="BAR" evidence="7">
    <location>
        <begin position="1"/>
        <end position="247"/>
    </location>
</feature>
<dbReference type="PANTHER" id="PTHR14167:SF76">
    <property type="entry name" value="ENDOPHILIN B, ISOFORM A"/>
    <property type="match status" value="1"/>
</dbReference>
<dbReference type="SUPFAM" id="SSF50044">
    <property type="entry name" value="SH3-domain"/>
    <property type="match status" value="1"/>
</dbReference>
<evidence type="ECO:0000259" key="7">
    <source>
        <dbReference type="PROSITE" id="PS51021"/>
    </source>
</evidence>
<comment type="caution">
    <text evidence="8">The sequence shown here is derived from an EMBL/GenBank/DDBJ whole genome shotgun (WGS) entry which is preliminary data.</text>
</comment>
<evidence type="ECO:0000256" key="2">
    <source>
        <dbReference type="ARBA" id="ARBA00022443"/>
    </source>
</evidence>
<keyword evidence="2 3" id="KW-0728">SH3 domain</keyword>
<dbReference type="Gene3D" id="1.20.1270.60">
    <property type="entry name" value="Arfaptin homology (AH) domain/BAR domain"/>
    <property type="match status" value="1"/>
</dbReference>
<dbReference type="SMART" id="SM00721">
    <property type="entry name" value="BAR"/>
    <property type="match status" value="1"/>
</dbReference>
<dbReference type="AlphaFoldDB" id="A0AAD9J847"/>
<evidence type="ECO:0000313" key="8">
    <source>
        <dbReference type="EMBL" id="KAK2147741.1"/>
    </source>
</evidence>
<dbReference type="CDD" id="cd11802">
    <property type="entry name" value="SH3_Endophilin_B"/>
    <property type="match status" value="1"/>
</dbReference>
<feature type="domain" description="SH3" evidence="6">
    <location>
        <begin position="276"/>
        <end position="334"/>
    </location>
</feature>
<dbReference type="PROSITE" id="PS50002">
    <property type="entry name" value="SH3"/>
    <property type="match status" value="1"/>
</dbReference>
<dbReference type="Pfam" id="PF03114">
    <property type="entry name" value="BAR"/>
    <property type="match status" value="1"/>
</dbReference>
<reference evidence="8" key="1">
    <citation type="journal article" date="2023" name="Mol. Biol. Evol.">
        <title>Third-Generation Sequencing Reveals the Adaptive Role of the Epigenome in Three Deep-Sea Polychaetes.</title>
        <authorList>
            <person name="Perez M."/>
            <person name="Aroh O."/>
            <person name="Sun Y."/>
            <person name="Lan Y."/>
            <person name="Juniper S.K."/>
            <person name="Young C.R."/>
            <person name="Angers B."/>
            <person name="Qian P.Y."/>
        </authorList>
    </citation>
    <scope>NUCLEOTIDE SEQUENCE</scope>
    <source>
        <strain evidence="8">P08H-3</strain>
    </source>
</reference>
<dbReference type="GO" id="GO:0005737">
    <property type="term" value="C:cytoplasm"/>
    <property type="evidence" value="ECO:0007669"/>
    <property type="project" value="InterPro"/>
</dbReference>
<evidence type="ECO:0008006" key="10">
    <source>
        <dbReference type="Google" id="ProtNLM"/>
    </source>
</evidence>
<feature type="coiled-coil region" evidence="4">
    <location>
        <begin position="134"/>
        <end position="194"/>
    </location>
</feature>
<proteinExistence type="inferred from homology"/>
<protein>
    <recommendedName>
        <fullName evidence="10">SH3 domain-containing GRB2-like protein B1</fullName>
    </recommendedName>
</protein>
<feature type="region of interest" description="Disordered" evidence="5">
    <location>
        <begin position="245"/>
        <end position="264"/>
    </location>
</feature>
<gene>
    <name evidence="8" type="ORF">LSH36_538g01023</name>
</gene>
<dbReference type="Gene3D" id="2.30.30.40">
    <property type="entry name" value="SH3 Domains"/>
    <property type="match status" value="1"/>
</dbReference>
<dbReference type="PANTHER" id="PTHR14167">
    <property type="entry name" value="SH3 DOMAIN-CONTAINING"/>
    <property type="match status" value="1"/>
</dbReference>
<sequence>MSDKCSAPPWSSGSVLNYRSLPPCSNLGMGISEGCFVFDFTSLPLEVARPIKPTMCTKVAVKRQSSSSDKCSFIIGNYNHLSSVGPVKTSSNSVIVNIENCSTLVKVGQTEQKLGNAEKDFIHSASNNFLQPLKAFLDGDMKTLQKERRVLEAKRLDLDAAKGRLRRAKSVNGREQAEADVRKAQAEFDRQAEITKLLLEGISSTHAHHLRCLHDFVEAQATYYSQCQQYMSDLTRQLGSYSLGGSTAQPLGGGPTSPDIHPPSFIDATQNSSNDIETKHAKVLYDYDAADMSELSLKADEVIQVTPVPGKADWFIGQRGSQRGRIPAPYVQLL</sequence>
<evidence type="ECO:0000313" key="9">
    <source>
        <dbReference type="Proteomes" id="UP001208570"/>
    </source>
</evidence>
<evidence type="ECO:0000259" key="6">
    <source>
        <dbReference type="PROSITE" id="PS50002"/>
    </source>
</evidence>
<dbReference type="GO" id="GO:0061024">
    <property type="term" value="P:membrane organization"/>
    <property type="evidence" value="ECO:0007669"/>
    <property type="project" value="TreeGrafter"/>
</dbReference>
<accession>A0AAD9J847</accession>
<evidence type="ECO:0000256" key="3">
    <source>
        <dbReference type="PROSITE-ProRule" id="PRU00192"/>
    </source>
</evidence>
<keyword evidence="4" id="KW-0175">Coiled coil</keyword>
<evidence type="ECO:0000256" key="5">
    <source>
        <dbReference type="SAM" id="MobiDB-lite"/>
    </source>
</evidence>
<dbReference type="SUPFAM" id="SSF103657">
    <property type="entry name" value="BAR/IMD domain-like"/>
    <property type="match status" value="1"/>
</dbReference>
<dbReference type="EMBL" id="JAODUP010000538">
    <property type="protein sequence ID" value="KAK2147741.1"/>
    <property type="molecule type" value="Genomic_DNA"/>
</dbReference>
<dbReference type="InterPro" id="IPR004148">
    <property type="entry name" value="BAR_dom"/>
</dbReference>
<dbReference type="InterPro" id="IPR050384">
    <property type="entry name" value="Endophilin_SH3RF"/>
</dbReference>
<dbReference type="InterPro" id="IPR036028">
    <property type="entry name" value="SH3-like_dom_sf"/>
</dbReference>
<dbReference type="GO" id="GO:0016020">
    <property type="term" value="C:membrane"/>
    <property type="evidence" value="ECO:0007669"/>
    <property type="project" value="TreeGrafter"/>
</dbReference>
<evidence type="ECO:0000256" key="1">
    <source>
        <dbReference type="ARBA" id="ARBA00006697"/>
    </source>
</evidence>
<dbReference type="SMART" id="SM00326">
    <property type="entry name" value="SH3"/>
    <property type="match status" value="1"/>
</dbReference>
<dbReference type="InterPro" id="IPR027267">
    <property type="entry name" value="AH/BAR_dom_sf"/>
</dbReference>
<dbReference type="Proteomes" id="UP001208570">
    <property type="component" value="Unassembled WGS sequence"/>
</dbReference>
<name>A0AAD9J847_9ANNE</name>
<dbReference type="Pfam" id="PF14604">
    <property type="entry name" value="SH3_9"/>
    <property type="match status" value="1"/>
</dbReference>
<evidence type="ECO:0000256" key="4">
    <source>
        <dbReference type="SAM" id="Coils"/>
    </source>
</evidence>
<comment type="similarity">
    <text evidence="1">Belongs to the endophilin family.</text>
</comment>
<dbReference type="PROSITE" id="PS51021">
    <property type="entry name" value="BAR"/>
    <property type="match status" value="1"/>
</dbReference>
<keyword evidence="9" id="KW-1185">Reference proteome</keyword>
<organism evidence="8 9">
    <name type="scientific">Paralvinella palmiformis</name>
    <dbReference type="NCBI Taxonomy" id="53620"/>
    <lineage>
        <taxon>Eukaryota</taxon>
        <taxon>Metazoa</taxon>
        <taxon>Spiralia</taxon>
        <taxon>Lophotrochozoa</taxon>
        <taxon>Annelida</taxon>
        <taxon>Polychaeta</taxon>
        <taxon>Sedentaria</taxon>
        <taxon>Canalipalpata</taxon>
        <taxon>Terebellida</taxon>
        <taxon>Terebelliformia</taxon>
        <taxon>Alvinellidae</taxon>
        <taxon>Paralvinella</taxon>
    </lineage>
</organism>